<evidence type="ECO:0000313" key="5">
    <source>
        <dbReference type="EMBL" id="QBP40345.1"/>
    </source>
</evidence>
<dbReference type="AlphaFoldDB" id="A0A4V1AMT0"/>
<dbReference type="PANTHER" id="PTHR43792">
    <property type="entry name" value="GNAT FAMILY, PUTATIVE (AFU_ORTHOLOGUE AFUA_3G00765)-RELATED-RELATED"/>
    <property type="match status" value="1"/>
</dbReference>
<proteinExistence type="inferred from homology"/>
<dbReference type="PANTHER" id="PTHR43792:SF8">
    <property type="entry name" value="[RIBOSOMAL PROTEIN US5]-ALANINE N-ACETYLTRANSFERASE"/>
    <property type="match status" value="1"/>
</dbReference>
<dbReference type="InterPro" id="IPR000182">
    <property type="entry name" value="GNAT_dom"/>
</dbReference>
<protein>
    <submittedName>
        <fullName evidence="5">N-acetyltransferase</fullName>
    </submittedName>
</protein>
<evidence type="ECO:0000256" key="3">
    <source>
        <dbReference type="ARBA" id="ARBA00038502"/>
    </source>
</evidence>
<dbReference type="Pfam" id="PF13302">
    <property type="entry name" value="Acetyltransf_3"/>
    <property type="match status" value="1"/>
</dbReference>
<feature type="domain" description="N-acetyltransferase" evidence="4">
    <location>
        <begin position="9"/>
        <end position="179"/>
    </location>
</feature>
<dbReference type="PROSITE" id="PS51186">
    <property type="entry name" value="GNAT"/>
    <property type="match status" value="1"/>
</dbReference>
<name>A0A4V1AMT0_9BACL</name>
<dbReference type="OrthoDB" id="9795206at2"/>
<dbReference type="Proteomes" id="UP000294292">
    <property type="component" value="Chromosome"/>
</dbReference>
<sequence>MILLQGKKYFLQTLREEDAAVLANLVIKNRFYWSIFEPRHQDAYFTAAVQREKILESLHHMKSKREFNFGIYEYKTRELIGHISMYNIKRVPFSSAFIGYSIDEMNVGKGIATEAVQLLVDYGMEVIGLHRIEAYVSPRNGGSIRVLEKVKFQREGLLRQLLFINGKWEDHFIYAVLEDEY</sequence>
<evidence type="ECO:0000256" key="2">
    <source>
        <dbReference type="ARBA" id="ARBA00023315"/>
    </source>
</evidence>
<evidence type="ECO:0000313" key="6">
    <source>
        <dbReference type="Proteomes" id="UP000294292"/>
    </source>
</evidence>
<dbReference type="RefSeq" id="WP_134209079.1">
    <property type="nucleotide sequence ID" value="NZ_CP038015.1"/>
</dbReference>
<reference evidence="5 6" key="1">
    <citation type="submission" date="2019-03" db="EMBL/GenBank/DDBJ databases">
        <title>Complete genome sequence of Paenisporosarcina antarctica CGMCC 1.6503T.</title>
        <authorList>
            <person name="Rong J.-C."/>
            <person name="Chi N.-Y."/>
            <person name="Zhang Q.-F."/>
        </authorList>
    </citation>
    <scope>NUCLEOTIDE SEQUENCE [LARGE SCALE GENOMIC DNA]</scope>
    <source>
        <strain evidence="5 6">CGMCC 1.6503</strain>
    </source>
</reference>
<dbReference type="GO" id="GO:0005737">
    <property type="term" value="C:cytoplasm"/>
    <property type="evidence" value="ECO:0007669"/>
    <property type="project" value="TreeGrafter"/>
</dbReference>
<keyword evidence="1 5" id="KW-0808">Transferase</keyword>
<dbReference type="SUPFAM" id="SSF55729">
    <property type="entry name" value="Acyl-CoA N-acyltransferases (Nat)"/>
    <property type="match status" value="1"/>
</dbReference>
<dbReference type="Gene3D" id="3.40.630.30">
    <property type="match status" value="1"/>
</dbReference>
<dbReference type="GO" id="GO:0008999">
    <property type="term" value="F:protein-N-terminal-alanine acetyltransferase activity"/>
    <property type="evidence" value="ECO:0007669"/>
    <property type="project" value="TreeGrafter"/>
</dbReference>
<evidence type="ECO:0000256" key="1">
    <source>
        <dbReference type="ARBA" id="ARBA00022679"/>
    </source>
</evidence>
<dbReference type="InterPro" id="IPR051531">
    <property type="entry name" value="N-acetyltransferase"/>
</dbReference>
<comment type="similarity">
    <text evidence="3">Belongs to the acetyltransferase family. RimJ subfamily.</text>
</comment>
<keyword evidence="2" id="KW-0012">Acyltransferase</keyword>
<dbReference type="KEGG" id="panc:E2636_03905"/>
<keyword evidence="6" id="KW-1185">Reference proteome</keyword>
<organism evidence="5 6">
    <name type="scientific">Paenisporosarcina antarctica</name>
    <dbReference type="NCBI Taxonomy" id="417367"/>
    <lineage>
        <taxon>Bacteria</taxon>
        <taxon>Bacillati</taxon>
        <taxon>Bacillota</taxon>
        <taxon>Bacilli</taxon>
        <taxon>Bacillales</taxon>
        <taxon>Caryophanaceae</taxon>
        <taxon>Paenisporosarcina</taxon>
    </lineage>
</organism>
<dbReference type="InterPro" id="IPR016181">
    <property type="entry name" value="Acyl_CoA_acyltransferase"/>
</dbReference>
<gene>
    <name evidence="5" type="ORF">E2636_03905</name>
</gene>
<evidence type="ECO:0000259" key="4">
    <source>
        <dbReference type="PROSITE" id="PS51186"/>
    </source>
</evidence>
<dbReference type="EMBL" id="CP038015">
    <property type="protein sequence ID" value="QBP40345.1"/>
    <property type="molecule type" value="Genomic_DNA"/>
</dbReference>
<accession>A0A4V1AMT0</accession>